<reference evidence="6" key="1">
    <citation type="submission" date="2016-05" db="EMBL/GenBank/DDBJ databases">
        <authorList>
            <person name="Holder M.E."/>
            <person name="Ajami N.J."/>
            <person name="Petrosino J.F."/>
        </authorList>
    </citation>
    <scope>NUCLEOTIDE SEQUENCE [LARGE SCALE GENOMIC DNA]</scope>
    <source>
        <strain evidence="6">ATCC 700696</strain>
    </source>
</reference>
<dbReference type="CDD" id="cd13831">
    <property type="entry name" value="HU"/>
    <property type="match status" value="1"/>
</dbReference>
<accession>A0A223ASF0</accession>
<dbReference type="PANTHER" id="PTHR33175:SF3">
    <property type="entry name" value="DNA-BINDING PROTEIN HU-BETA"/>
    <property type="match status" value="1"/>
</dbReference>
<protein>
    <submittedName>
        <fullName evidence="5">DNA-binding protein</fullName>
    </submittedName>
</protein>
<dbReference type="PRINTS" id="PR01727">
    <property type="entry name" value="DNABINDINGHU"/>
</dbReference>
<keyword evidence="6" id="KW-1185">Reference proteome</keyword>
<dbReference type="Gene3D" id="4.10.520.10">
    <property type="entry name" value="IHF-like DNA-binding proteins"/>
    <property type="match status" value="1"/>
</dbReference>
<dbReference type="Proteomes" id="UP000214689">
    <property type="component" value="Chromosome"/>
</dbReference>
<dbReference type="RefSeq" id="WP_009643555.1">
    <property type="nucleotide sequence ID" value="NZ_CP016199.1"/>
</dbReference>
<evidence type="ECO:0000313" key="5">
    <source>
        <dbReference type="EMBL" id="ASS37890.1"/>
    </source>
</evidence>
<dbReference type="GO" id="GO:0003677">
    <property type="term" value="F:DNA binding"/>
    <property type="evidence" value="ECO:0007669"/>
    <property type="project" value="UniProtKB-KW"/>
</dbReference>
<dbReference type="GO" id="GO:0030527">
    <property type="term" value="F:structural constituent of chromatin"/>
    <property type="evidence" value="ECO:0007669"/>
    <property type="project" value="InterPro"/>
</dbReference>
<evidence type="ECO:0000256" key="3">
    <source>
        <dbReference type="ARBA" id="ARBA00023125"/>
    </source>
</evidence>
<dbReference type="Pfam" id="PF00216">
    <property type="entry name" value="Bac_DNA_binding"/>
    <property type="match status" value="1"/>
</dbReference>
<proteinExistence type="inferred from homology"/>
<gene>
    <name evidence="5" type="ORF">AXF17_05180</name>
</gene>
<keyword evidence="2" id="KW-0226">DNA condensation</keyword>
<dbReference type="GeneID" id="78390986"/>
<evidence type="ECO:0000313" key="6">
    <source>
        <dbReference type="Proteomes" id="UP000214689"/>
    </source>
</evidence>
<dbReference type="InterPro" id="IPR010992">
    <property type="entry name" value="IHF-like_DNA-bd_dom_sf"/>
</dbReference>
<dbReference type="InterPro" id="IPR000119">
    <property type="entry name" value="Hist_DNA-bd"/>
</dbReference>
<organism evidence="5 6">
    <name type="scientific">Mogibacterium pumilum</name>
    <dbReference type="NCBI Taxonomy" id="86332"/>
    <lineage>
        <taxon>Bacteria</taxon>
        <taxon>Bacillati</taxon>
        <taxon>Bacillota</taxon>
        <taxon>Clostridia</taxon>
        <taxon>Peptostreptococcales</taxon>
        <taxon>Anaerovoracaceae</taxon>
        <taxon>Mogibacterium</taxon>
    </lineage>
</organism>
<keyword evidence="3 5" id="KW-0238">DNA-binding</keyword>
<evidence type="ECO:0000256" key="2">
    <source>
        <dbReference type="ARBA" id="ARBA00023067"/>
    </source>
</evidence>
<dbReference type="PANTHER" id="PTHR33175">
    <property type="entry name" value="DNA-BINDING PROTEIN HU"/>
    <property type="match status" value="1"/>
</dbReference>
<dbReference type="GO" id="GO:0030261">
    <property type="term" value="P:chromosome condensation"/>
    <property type="evidence" value="ECO:0007669"/>
    <property type="project" value="UniProtKB-KW"/>
</dbReference>
<evidence type="ECO:0000256" key="1">
    <source>
        <dbReference type="ARBA" id="ARBA00010529"/>
    </source>
</evidence>
<sequence>MNKAELVSKVADKTGFKKKDAEAALDAVLGTIEESLVAGDSVRLIGFGTFETRSRKARKGRNPQKPEAVIDIPASKAPVFKAGKSLKDAVNK</sequence>
<dbReference type="AlphaFoldDB" id="A0A223ASF0"/>
<evidence type="ECO:0000256" key="4">
    <source>
        <dbReference type="RuleBase" id="RU003939"/>
    </source>
</evidence>
<dbReference type="EMBL" id="CP016199">
    <property type="protein sequence ID" value="ASS37890.1"/>
    <property type="molecule type" value="Genomic_DNA"/>
</dbReference>
<name>A0A223ASF0_9FIRM</name>
<dbReference type="SUPFAM" id="SSF47729">
    <property type="entry name" value="IHF-like DNA-binding proteins"/>
    <property type="match status" value="1"/>
</dbReference>
<dbReference type="SMART" id="SM00411">
    <property type="entry name" value="BHL"/>
    <property type="match status" value="1"/>
</dbReference>
<dbReference type="OrthoDB" id="9799835at2"/>
<comment type="similarity">
    <text evidence="1 4">Belongs to the bacterial histone-like protein family.</text>
</comment>